<sequence length="313" mass="36350">MVFTEPFKTLTTNYTVLKRKRIYDSMTIQKTLKLEDLKHRQTLNHQKDLERLRNFRLLDDDFLTKCFEDNPAGIELVLQIILDIPDLSVLDVHTQVFVENLMYRSIRLDVLATDRNNRKYNVEIQRKDKGAGRKRARYNSSMMDANLLKKGDDFDSLPETYVIFITENDIMRKEKPLYTIERYILNTGELFGDGSHILYVNGAYRDDSPVGKLMHDFACTDPSDMYYDILAERVRFFKESKEGTAIMCKAMEDMRMQSWEEGVQAGRQAGLQEGMKNIALRMLQARKYTPDEIAEISGLSPDEIQALKTTPIA</sequence>
<dbReference type="Proteomes" id="UP000005561">
    <property type="component" value="Unassembled WGS sequence"/>
</dbReference>
<evidence type="ECO:0000313" key="2">
    <source>
        <dbReference type="Proteomes" id="UP000005561"/>
    </source>
</evidence>
<dbReference type="AlphaFoldDB" id="C6LEU1"/>
<accession>C6LEU1</accession>
<dbReference type="STRING" id="168384.SAMN05660368_02428"/>
<organism evidence="1 2">
    <name type="scientific">Marvinbryantia formatexigens DSM 14469</name>
    <dbReference type="NCBI Taxonomy" id="478749"/>
    <lineage>
        <taxon>Bacteria</taxon>
        <taxon>Bacillati</taxon>
        <taxon>Bacillota</taxon>
        <taxon>Clostridia</taxon>
        <taxon>Lachnospirales</taxon>
        <taxon>Lachnospiraceae</taxon>
        <taxon>Marvinbryantia</taxon>
    </lineage>
</organism>
<dbReference type="EMBL" id="ACCL02000009">
    <property type="protein sequence ID" value="EET60680.1"/>
    <property type="molecule type" value="Genomic_DNA"/>
</dbReference>
<gene>
    <name evidence="1" type="ORF">BRYFOR_07142</name>
</gene>
<dbReference type="eggNOG" id="COG5464">
    <property type="taxonomic scope" value="Bacteria"/>
</dbReference>
<protein>
    <recommendedName>
        <fullName evidence="3">PD-(D/E)XK nuclease family transposase</fullName>
    </recommendedName>
</protein>
<reference evidence="1" key="1">
    <citation type="submission" date="2009-07" db="EMBL/GenBank/DDBJ databases">
        <authorList>
            <person name="Weinstock G."/>
            <person name="Sodergren E."/>
            <person name="Clifton S."/>
            <person name="Fulton L."/>
            <person name="Fulton B."/>
            <person name="Courtney L."/>
            <person name="Fronick C."/>
            <person name="Harrison M."/>
            <person name="Strong C."/>
            <person name="Farmer C."/>
            <person name="Delahaunty K."/>
            <person name="Markovic C."/>
            <person name="Hall O."/>
            <person name="Minx P."/>
            <person name="Tomlinson C."/>
            <person name="Mitreva M."/>
            <person name="Nelson J."/>
            <person name="Hou S."/>
            <person name="Wollam A."/>
            <person name="Pepin K.H."/>
            <person name="Johnson M."/>
            <person name="Bhonagiri V."/>
            <person name="Nash W.E."/>
            <person name="Warren W."/>
            <person name="Chinwalla A."/>
            <person name="Mardis E.R."/>
            <person name="Wilson R.K."/>
        </authorList>
    </citation>
    <scope>NUCLEOTIDE SEQUENCE [LARGE SCALE GENOMIC DNA]</scope>
    <source>
        <strain evidence="1">DSM 14469</strain>
    </source>
</reference>
<evidence type="ECO:0000313" key="1">
    <source>
        <dbReference type="EMBL" id="EET60680.1"/>
    </source>
</evidence>
<keyword evidence="2" id="KW-1185">Reference proteome</keyword>
<proteinExistence type="predicted"/>
<comment type="caution">
    <text evidence="1">The sequence shown here is derived from an EMBL/GenBank/DDBJ whole genome shotgun (WGS) entry which is preliminary data.</text>
</comment>
<evidence type="ECO:0008006" key="3">
    <source>
        <dbReference type="Google" id="ProtNLM"/>
    </source>
</evidence>
<name>C6LEU1_9FIRM</name>
<dbReference type="Pfam" id="PF12784">
    <property type="entry name" value="PDDEXK_2"/>
    <property type="match status" value="1"/>
</dbReference>